<gene>
    <name evidence="2" type="ORF">A2Z67_06325</name>
</gene>
<comment type="caution">
    <text evidence="2">The sequence shown here is derived from an EMBL/GenBank/DDBJ whole genome shotgun (WGS) entry which is preliminary data.</text>
</comment>
<name>A0A1F7WZX9_9BACT</name>
<accession>A0A1F7WZX9</accession>
<evidence type="ECO:0000256" key="1">
    <source>
        <dbReference type="SAM" id="MobiDB-lite"/>
    </source>
</evidence>
<evidence type="ECO:0008006" key="4">
    <source>
        <dbReference type="Google" id="ProtNLM"/>
    </source>
</evidence>
<sequence>MAYKLRSKVISTLSNLLKPIKDIRNTGKAIVGGTIYQFRLMGSLISAQAPKYDFRKIRQIYRRFGFIRQALAVYKHRATSELPDIVCDNIRARNILMDRLHEMHIFDELPNMFQDLTSFGNVFYEIVYDEEEIDTNVKRSIDFRAGEFDVDIPQNLDVKNIARRLKRVVGVKRLEPDYMRIVSDKYGRILYYVNVRDSSNYVILEPWRIIHVKLDALPGDVFGIGLIEGAIDDIAALRMVEDLQLQLIKHDIYPFRMFACPSNEVILEVEAKLAEQERFGDLVVPSDVKMSQSTVGNASQDLRALMKHYQENIFMDVGVPMGMLIEGSKTNKATATVQSDAFNFNVYSFINQLYIPLERFSKLVLLFEGIASEVTWNYKDIDRTAEQSVRKEVTEWFKEGMIDREDAINLLDTYGAFRYMNERTKNRLIRKSKPAGTPESNPEEGQTVELPPGEGDGSNAPELGDRIADTTKIEKPSKITDRIKERVIKPDGTSVEKTTERIQQSIKFAEKLRNQIINCNFDFHKISQVIIGTLSNIPNSSTLNGQLDNLCNDIDACIDLYSQEENFDQYEYQVSKSCALFSRHIIEKFE</sequence>
<reference evidence="2 3" key="1">
    <citation type="journal article" date="2016" name="Nat. Commun.">
        <title>Thousands of microbial genomes shed light on interconnected biogeochemical processes in an aquifer system.</title>
        <authorList>
            <person name="Anantharaman K."/>
            <person name="Brown C.T."/>
            <person name="Hug L.A."/>
            <person name="Sharon I."/>
            <person name="Castelle C.J."/>
            <person name="Probst A.J."/>
            <person name="Thomas B.C."/>
            <person name="Singh A."/>
            <person name="Wilkins M.J."/>
            <person name="Karaoz U."/>
            <person name="Brodie E.L."/>
            <person name="Williams K.H."/>
            <person name="Hubbard S.S."/>
            <person name="Banfield J.F."/>
        </authorList>
    </citation>
    <scope>NUCLEOTIDE SEQUENCE [LARGE SCALE GENOMIC DNA]</scope>
</reference>
<protein>
    <recommendedName>
        <fullName evidence="4">Phage portal protein</fullName>
    </recommendedName>
</protein>
<dbReference type="Proteomes" id="UP000176939">
    <property type="component" value="Unassembled WGS sequence"/>
</dbReference>
<organism evidence="2 3">
    <name type="scientific">Candidatus Woesebacteria bacterium RBG_13_36_22</name>
    <dbReference type="NCBI Taxonomy" id="1802478"/>
    <lineage>
        <taxon>Bacteria</taxon>
        <taxon>Candidatus Woeseibacteriota</taxon>
    </lineage>
</organism>
<evidence type="ECO:0000313" key="2">
    <source>
        <dbReference type="EMBL" id="OGM08203.1"/>
    </source>
</evidence>
<proteinExistence type="predicted"/>
<dbReference type="EMBL" id="MGFQ01000055">
    <property type="protein sequence ID" value="OGM08203.1"/>
    <property type="molecule type" value="Genomic_DNA"/>
</dbReference>
<evidence type="ECO:0000313" key="3">
    <source>
        <dbReference type="Proteomes" id="UP000176939"/>
    </source>
</evidence>
<dbReference type="AlphaFoldDB" id="A0A1F7WZX9"/>
<feature type="region of interest" description="Disordered" evidence="1">
    <location>
        <begin position="428"/>
        <end position="470"/>
    </location>
</feature>